<dbReference type="Gene3D" id="3.40.50.300">
    <property type="entry name" value="P-loop containing nucleotide triphosphate hydrolases"/>
    <property type="match status" value="1"/>
</dbReference>
<dbReference type="InterPro" id="IPR027417">
    <property type="entry name" value="P-loop_NTPase"/>
</dbReference>
<dbReference type="InterPro" id="IPR050095">
    <property type="entry name" value="ECF_ABC_transporter_ATP-bd"/>
</dbReference>
<reference evidence="6" key="1">
    <citation type="submission" date="2020-05" db="EMBL/GenBank/DDBJ databases">
        <authorList>
            <person name="Chiriac C."/>
            <person name="Salcher M."/>
            <person name="Ghai R."/>
            <person name="Kavagutti S V."/>
        </authorList>
    </citation>
    <scope>NUCLEOTIDE SEQUENCE</scope>
</reference>
<gene>
    <name evidence="6" type="ORF">UFOPK3610_01517</name>
</gene>
<dbReference type="EMBL" id="CAFBMR010000076">
    <property type="protein sequence ID" value="CAB4922937.1"/>
    <property type="molecule type" value="Genomic_DNA"/>
</dbReference>
<dbReference type="Pfam" id="PF00005">
    <property type="entry name" value="ABC_tran"/>
    <property type="match status" value="1"/>
</dbReference>
<dbReference type="GO" id="GO:0042626">
    <property type="term" value="F:ATPase-coupled transmembrane transporter activity"/>
    <property type="evidence" value="ECO:0007669"/>
    <property type="project" value="TreeGrafter"/>
</dbReference>
<dbReference type="InterPro" id="IPR003593">
    <property type="entry name" value="AAA+_ATPase"/>
</dbReference>
<dbReference type="AlphaFoldDB" id="A0A6J7HP25"/>
<keyword evidence="2" id="KW-0813">Transport</keyword>
<evidence type="ECO:0000256" key="4">
    <source>
        <dbReference type="ARBA" id="ARBA00022840"/>
    </source>
</evidence>
<dbReference type="GO" id="GO:0005524">
    <property type="term" value="F:ATP binding"/>
    <property type="evidence" value="ECO:0007669"/>
    <property type="project" value="UniProtKB-KW"/>
</dbReference>
<name>A0A6J7HP25_9ZZZZ</name>
<keyword evidence="4" id="KW-0067">ATP-binding</keyword>
<dbReference type="PANTHER" id="PTHR43553">
    <property type="entry name" value="HEAVY METAL TRANSPORTER"/>
    <property type="match status" value="1"/>
</dbReference>
<dbReference type="SUPFAM" id="SSF52540">
    <property type="entry name" value="P-loop containing nucleoside triphosphate hydrolases"/>
    <property type="match status" value="1"/>
</dbReference>
<evidence type="ECO:0000256" key="2">
    <source>
        <dbReference type="ARBA" id="ARBA00022448"/>
    </source>
</evidence>
<dbReference type="GO" id="GO:0043190">
    <property type="term" value="C:ATP-binding cassette (ABC) transporter complex"/>
    <property type="evidence" value="ECO:0007669"/>
    <property type="project" value="TreeGrafter"/>
</dbReference>
<evidence type="ECO:0000259" key="5">
    <source>
        <dbReference type="PROSITE" id="PS50893"/>
    </source>
</evidence>
<dbReference type="PROSITE" id="PS50893">
    <property type="entry name" value="ABC_TRANSPORTER_2"/>
    <property type="match status" value="1"/>
</dbReference>
<dbReference type="PROSITE" id="PS00211">
    <property type="entry name" value="ABC_TRANSPORTER_1"/>
    <property type="match status" value="1"/>
</dbReference>
<evidence type="ECO:0000256" key="3">
    <source>
        <dbReference type="ARBA" id="ARBA00022741"/>
    </source>
</evidence>
<sequence length="226" mass="24499">MSSIRFEDVGHQFGERVVLSEVSADLRESRVGIIGSNGSGKSTLARMINGLVHPTSGRVIVDDLEPAHHGAEVRRKVSFLFSDPDAQIVMPTVGEDIAFSLRRLSLGKTEVAERVESALELVGLPGYADHPAHHLSSGQKQLLAMASILVTEPSILVCDEPTTLLDMRNTRRLAELLSGLSQQIILVTHDLDLIVGFERVLVIADGQLVADGHGAESVAYYRKLMS</sequence>
<keyword evidence="3" id="KW-0547">Nucleotide-binding</keyword>
<accession>A0A6J7HP25</accession>
<comment type="similarity">
    <text evidence="1">Belongs to the ABC transporter superfamily.</text>
</comment>
<evidence type="ECO:0000256" key="1">
    <source>
        <dbReference type="ARBA" id="ARBA00005417"/>
    </source>
</evidence>
<dbReference type="GO" id="GO:0016887">
    <property type="term" value="F:ATP hydrolysis activity"/>
    <property type="evidence" value="ECO:0007669"/>
    <property type="project" value="InterPro"/>
</dbReference>
<evidence type="ECO:0000313" key="6">
    <source>
        <dbReference type="EMBL" id="CAB4922937.1"/>
    </source>
</evidence>
<dbReference type="InterPro" id="IPR003439">
    <property type="entry name" value="ABC_transporter-like_ATP-bd"/>
</dbReference>
<dbReference type="InterPro" id="IPR015856">
    <property type="entry name" value="ABC_transpr_CbiO/EcfA_su"/>
</dbReference>
<dbReference type="PANTHER" id="PTHR43553:SF24">
    <property type="entry name" value="ENERGY-COUPLING FACTOR TRANSPORTER ATP-BINDING PROTEIN ECFA1"/>
    <property type="match status" value="1"/>
</dbReference>
<dbReference type="CDD" id="cd03225">
    <property type="entry name" value="ABC_cobalt_CbiO_domain1"/>
    <property type="match status" value="1"/>
</dbReference>
<feature type="domain" description="ABC transporter" evidence="5">
    <location>
        <begin position="4"/>
        <end position="226"/>
    </location>
</feature>
<dbReference type="InterPro" id="IPR017871">
    <property type="entry name" value="ABC_transporter-like_CS"/>
</dbReference>
<proteinExistence type="inferred from homology"/>
<protein>
    <submittedName>
        <fullName evidence="6">Unannotated protein</fullName>
    </submittedName>
</protein>
<organism evidence="6">
    <name type="scientific">freshwater metagenome</name>
    <dbReference type="NCBI Taxonomy" id="449393"/>
    <lineage>
        <taxon>unclassified sequences</taxon>
        <taxon>metagenomes</taxon>
        <taxon>ecological metagenomes</taxon>
    </lineage>
</organism>
<dbReference type="SMART" id="SM00382">
    <property type="entry name" value="AAA"/>
    <property type="match status" value="1"/>
</dbReference>